<dbReference type="InterPro" id="IPR011629">
    <property type="entry name" value="CobW-like_C"/>
</dbReference>
<evidence type="ECO:0000256" key="1">
    <source>
        <dbReference type="SAM" id="MobiDB-lite"/>
    </source>
</evidence>
<sequence>MHGSVSVVQMEIKPNNSGPRTPVVLVTGLDRGAIARVSDAVAAATQTATGAAVPVVGYDLSQLGSGMVTRTVRTGEHTVVGTVELEHACGSCTVRADLLPLLRQLHRRDGVAAVVVALDPALEPEAVTWAVENVVVTGMPGFVDAPAAHEVRVSMTIACVAEMDWLEAATGDITMAEAGLAAAVSEDERTLAQVAVGQVEFADALIIAGCDAAARDAWLTARTAAVLKRLAPGAAMVMEIPQRPFTPQVAAVLLAAIPDDTPHGRIAGPFDSLLRGSPPLHEDCGVMLFEFWAQRPFHPGRLHEAVDELLDGVVRARGRLWLATQPNRALWLESAGGGLRVDAGAPWLAAMDDDELDTAEPAHRAMAALRWDDEYGDRHSSIVILAYRADPDRIRTALRRACLTDDEMAQGQVLWMAYDDPFGLEHADPCREDLRTPDQASDNSMKPKGQQ</sequence>
<dbReference type="AlphaFoldDB" id="G7GP70"/>
<keyword evidence="4" id="KW-1185">Reference proteome</keyword>
<dbReference type="SUPFAM" id="SSF90002">
    <property type="entry name" value="Hypothetical protein YjiA, C-terminal domain"/>
    <property type="match status" value="1"/>
</dbReference>
<dbReference type="STRING" id="1075090.GOAMR_34_00610"/>
<comment type="caution">
    <text evidence="3">The sequence shown here is derived from an EMBL/GenBank/DDBJ whole genome shotgun (WGS) entry which is preliminary data.</text>
</comment>
<reference evidence="3 4" key="1">
    <citation type="submission" date="2011-11" db="EMBL/GenBank/DDBJ databases">
        <title>Whole genome shotgun sequence of Gordonia amarae NBRC 15530.</title>
        <authorList>
            <person name="Takarada H."/>
            <person name="Hosoyama A."/>
            <person name="Tsuchikane K."/>
            <person name="Katsumata H."/>
            <person name="Yamazaki S."/>
            <person name="Fujita N."/>
        </authorList>
    </citation>
    <scope>NUCLEOTIDE SEQUENCE [LARGE SCALE GENOMIC DNA]</scope>
    <source>
        <strain evidence="3 4">NBRC 15530</strain>
    </source>
</reference>
<organism evidence="3 4">
    <name type="scientific">Gordonia amarae NBRC 15530</name>
    <dbReference type="NCBI Taxonomy" id="1075090"/>
    <lineage>
        <taxon>Bacteria</taxon>
        <taxon>Bacillati</taxon>
        <taxon>Actinomycetota</taxon>
        <taxon>Actinomycetes</taxon>
        <taxon>Mycobacteriales</taxon>
        <taxon>Gordoniaceae</taxon>
        <taxon>Gordonia</taxon>
    </lineage>
</organism>
<dbReference type="InterPro" id="IPR027417">
    <property type="entry name" value="P-loop_NTPase"/>
</dbReference>
<dbReference type="NCBIfam" id="NF047431">
    <property type="entry name" value="hiber_recruit"/>
    <property type="match status" value="1"/>
</dbReference>
<evidence type="ECO:0000313" key="4">
    <source>
        <dbReference type="Proteomes" id="UP000006023"/>
    </source>
</evidence>
<dbReference type="InterPro" id="IPR051927">
    <property type="entry name" value="Zn_Chap_cDPG_Synth"/>
</dbReference>
<evidence type="ECO:0000259" key="2">
    <source>
        <dbReference type="SMART" id="SM00833"/>
    </source>
</evidence>
<accession>G7GP70</accession>
<dbReference type="Pfam" id="PF02492">
    <property type="entry name" value="cobW"/>
    <property type="match status" value="1"/>
</dbReference>
<name>G7GP70_9ACTN</name>
<feature type="region of interest" description="Disordered" evidence="1">
    <location>
        <begin position="428"/>
        <end position="451"/>
    </location>
</feature>
<dbReference type="PANTHER" id="PTHR43603">
    <property type="entry name" value="COBW DOMAIN-CONTAINING PROTEIN DDB_G0274527"/>
    <property type="match status" value="1"/>
</dbReference>
<dbReference type="PANTHER" id="PTHR43603:SF1">
    <property type="entry name" value="ZINC-REGULATED GTPASE METALLOPROTEIN ACTIVATOR 1"/>
    <property type="match status" value="1"/>
</dbReference>
<gene>
    <name evidence="3" type="ORF">GOAMR_34_00610</name>
</gene>
<dbReference type="InterPro" id="IPR003495">
    <property type="entry name" value="CobW/HypB/UreG_nucleotide-bd"/>
</dbReference>
<feature type="compositionally biased region" description="Polar residues" evidence="1">
    <location>
        <begin position="438"/>
        <end position="451"/>
    </location>
</feature>
<dbReference type="Proteomes" id="UP000006023">
    <property type="component" value="Unassembled WGS sequence"/>
</dbReference>
<feature type="domain" description="CobW C-terminal" evidence="2">
    <location>
        <begin position="286"/>
        <end position="402"/>
    </location>
</feature>
<evidence type="ECO:0000313" key="3">
    <source>
        <dbReference type="EMBL" id="GAB05395.1"/>
    </source>
</evidence>
<dbReference type="EMBL" id="BAED01000034">
    <property type="protein sequence ID" value="GAB05395.1"/>
    <property type="molecule type" value="Genomic_DNA"/>
</dbReference>
<protein>
    <recommendedName>
        <fullName evidence="2">CobW C-terminal domain-containing protein</fullName>
    </recommendedName>
</protein>
<dbReference type="Pfam" id="PF07683">
    <property type="entry name" value="CobW_C"/>
    <property type="match status" value="1"/>
</dbReference>
<dbReference type="Gene3D" id="3.40.50.300">
    <property type="entry name" value="P-loop containing nucleotide triphosphate hydrolases"/>
    <property type="match status" value="1"/>
</dbReference>
<dbReference type="SMART" id="SM00833">
    <property type="entry name" value="CobW_C"/>
    <property type="match status" value="1"/>
</dbReference>
<proteinExistence type="predicted"/>
<dbReference type="eggNOG" id="COG0523">
    <property type="taxonomic scope" value="Bacteria"/>
</dbReference>